<dbReference type="OrthoDB" id="26681at2759"/>
<evidence type="ECO:0000313" key="2">
    <source>
        <dbReference type="FlyBase" id="FBgn0263110"/>
    </source>
</evidence>
<gene>
    <name evidence="1" type="ORF">CG1332</name>
    <name evidence="2" type="ORF">CG43367</name>
</gene>
<sequence>MSRLHGLKPVFDIPLHVPIQTVVVTPGNTHILAPLRDGRLAVIAVQLPSGGNKKHSVLNV</sequence>
<organism evidence="1">
    <name type="scientific">Drosophila melanogaster</name>
    <name type="common">Fruit fly</name>
    <dbReference type="NCBI Taxonomy" id="7227"/>
    <lineage>
        <taxon>Eukaryota</taxon>
        <taxon>Metazoa</taxon>
        <taxon>Ecdysozoa</taxon>
        <taxon>Arthropoda</taxon>
        <taxon>Hexapoda</taxon>
        <taxon>Insecta</taxon>
        <taxon>Pterygota</taxon>
        <taxon>Neoptera</taxon>
        <taxon>Endopterygota</taxon>
        <taxon>Diptera</taxon>
        <taxon>Brachycera</taxon>
        <taxon>Muscomorpha</taxon>
        <taxon>Ephydroidea</taxon>
        <taxon>Drosophilidae</taxon>
        <taxon>Drosophila</taxon>
        <taxon>Sophophora</taxon>
    </lineage>
</organism>
<accession>Q8MT69</accession>
<evidence type="ECO:0000313" key="1">
    <source>
        <dbReference type="EMBL" id="AAM48378.1"/>
    </source>
</evidence>
<dbReference type="AGR" id="FB:FBgn0263110"/>
<dbReference type="ExpressionAtlas" id="Q8MT69">
    <property type="expression patterns" value="baseline and differential"/>
</dbReference>
<name>Q8MT69_DROME</name>
<dbReference type="EMBL" id="AY118349">
    <property type="protein sequence ID" value="AAM48378.1"/>
    <property type="molecule type" value="mRNA"/>
</dbReference>
<dbReference type="HOGENOM" id="CLU_000218_1_0_1"/>
<reference evidence="1" key="1">
    <citation type="submission" date="2002-06" db="EMBL/GenBank/DDBJ databases">
        <authorList>
            <person name="Stapleton M."/>
            <person name="Brokstein P."/>
            <person name="Hong L."/>
            <person name="Agbayani A."/>
            <person name="Carlson J."/>
            <person name="Champe M."/>
            <person name="Chavez C."/>
            <person name="Dorsett V."/>
            <person name="Dresnek D."/>
            <person name="Farfan D."/>
            <person name="Frise E."/>
            <person name="George R."/>
            <person name="Gonzalez M."/>
            <person name="Guarin H."/>
            <person name="Kronmiller B."/>
            <person name="Li P."/>
            <person name="Liao G."/>
            <person name="Miranda A."/>
            <person name="Mungall C.J."/>
            <person name="Nunoo J."/>
            <person name="Pacleb J."/>
            <person name="Paragas V."/>
            <person name="Park S."/>
            <person name="Patel S."/>
            <person name="Phouanenavong S."/>
            <person name="Wan K."/>
            <person name="Yu C."/>
            <person name="Lewis S.E."/>
            <person name="Rubin G.M."/>
            <person name="Celniker S."/>
        </authorList>
    </citation>
    <scope>NUCLEOTIDE SEQUENCE</scope>
    <source>
        <strain evidence="1">Berkeley</strain>
    </source>
</reference>
<dbReference type="AlphaFoldDB" id="Q8MT69"/>
<proteinExistence type="evidence at transcript level"/>
<dbReference type="FlyBase" id="FBgn0263110">
    <property type="gene designation" value="CG43367"/>
</dbReference>
<dbReference type="Bgee" id="FBgn0263110">
    <property type="expression patterns" value="Expressed in indirect flight muscle cell (Drosophila) in body wall and 206 other cell types or tissues"/>
</dbReference>
<protein>
    <submittedName>
        <fullName evidence="1">LP10790p</fullName>
    </submittedName>
</protein>
<dbReference type="VEuPathDB" id="VectorBase:FBgn0263110"/>